<dbReference type="Proteomes" id="UP000572680">
    <property type="component" value="Unassembled WGS sequence"/>
</dbReference>
<evidence type="ECO:0000256" key="2">
    <source>
        <dbReference type="SAM" id="Phobius"/>
    </source>
</evidence>
<accession>A0A7W3LPR6</accession>
<organism evidence="3 4">
    <name type="scientific">Actinomadura namibiensis</name>
    <dbReference type="NCBI Taxonomy" id="182080"/>
    <lineage>
        <taxon>Bacteria</taxon>
        <taxon>Bacillati</taxon>
        <taxon>Actinomycetota</taxon>
        <taxon>Actinomycetes</taxon>
        <taxon>Streptosporangiales</taxon>
        <taxon>Thermomonosporaceae</taxon>
        <taxon>Actinomadura</taxon>
    </lineage>
</organism>
<name>A0A7W3LPR6_ACTNM</name>
<evidence type="ECO:0000313" key="3">
    <source>
        <dbReference type="EMBL" id="MBA8952086.1"/>
    </source>
</evidence>
<keyword evidence="2" id="KW-0472">Membrane</keyword>
<keyword evidence="4" id="KW-1185">Reference proteome</keyword>
<dbReference type="InterPro" id="IPR006311">
    <property type="entry name" value="TAT_signal"/>
</dbReference>
<dbReference type="AlphaFoldDB" id="A0A7W3LPR6"/>
<dbReference type="EMBL" id="JACJIA010000004">
    <property type="protein sequence ID" value="MBA8952086.1"/>
    <property type="molecule type" value="Genomic_DNA"/>
</dbReference>
<keyword evidence="2" id="KW-1133">Transmembrane helix</keyword>
<dbReference type="RefSeq" id="WP_182844362.1">
    <property type="nucleotide sequence ID" value="NZ_BAAALP010000082.1"/>
</dbReference>
<evidence type="ECO:0000313" key="4">
    <source>
        <dbReference type="Proteomes" id="UP000572680"/>
    </source>
</evidence>
<feature type="region of interest" description="Disordered" evidence="1">
    <location>
        <begin position="72"/>
        <end position="97"/>
    </location>
</feature>
<dbReference type="PROSITE" id="PS51318">
    <property type="entry name" value="TAT"/>
    <property type="match status" value="1"/>
</dbReference>
<gene>
    <name evidence="3" type="ORF">HNR61_003726</name>
</gene>
<feature type="transmembrane region" description="Helical" evidence="2">
    <location>
        <begin position="140"/>
        <end position="164"/>
    </location>
</feature>
<sequence length="176" mass="18831">MTSAHRHRRRFLLGLPLLAGALLALLGFVLGPPAGEWARERAAGIGTPVGPGEPITLVRDDDRFAPRRAVYRHSPPGRPATGGCQDLESPEGRPYRTSEGWEHVGTSMFGSVTVRCQGPPGTRFAAGNVTTDFDAAGLRYVVTGFFLLMALLVLAVSMLAFLLVRRRPPASVTASP</sequence>
<evidence type="ECO:0000256" key="1">
    <source>
        <dbReference type="SAM" id="MobiDB-lite"/>
    </source>
</evidence>
<protein>
    <submittedName>
        <fullName evidence="3">Uncharacterized protein</fullName>
    </submittedName>
</protein>
<comment type="caution">
    <text evidence="3">The sequence shown here is derived from an EMBL/GenBank/DDBJ whole genome shotgun (WGS) entry which is preliminary data.</text>
</comment>
<reference evidence="3 4" key="1">
    <citation type="submission" date="2020-08" db="EMBL/GenBank/DDBJ databases">
        <title>Genomic Encyclopedia of Type Strains, Phase IV (KMG-IV): sequencing the most valuable type-strain genomes for metagenomic binning, comparative biology and taxonomic classification.</title>
        <authorList>
            <person name="Goeker M."/>
        </authorList>
    </citation>
    <scope>NUCLEOTIDE SEQUENCE [LARGE SCALE GENOMIC DNA]</scope>
    <source>
        <strain evidence="3 4">DSM 44197</strain>
    </source>
</reference>
<keyword evidence="2" id="KW-0812">Transmembrane</keyword>
<proteinExistence type="predicted"/>